<feature type="transmembrane region" description="Helical" evidence="6">
    <location>
        <begin position="398"/>
        <end position="420"/>
    </location>
</feature>
<protein>
    <submittedName>
        <fullName evidence="7">Membrane protein involved in the export of O-antigen and teichoic acid</fullName>
    </submittedName>
</protein>
<keyword evidence="3 6" id="KW-0812">Transmembrane</keyword>
<sequence length="495" mass="55053">MGTIRRQSIQSTLLFTAGIGLAFFLRLVVFPKYLTTDELGLLTVLLDSANLFAAFIPLGGQRILVRYLPYFERKTRGYESFPSVVIGLSAIGCVIFMMLFALFYDPIRDYYSQKAPLLSKVVFLIVPLTLSRVMYTMSAFYALSQKRNVFSNFLSEILIRILTAGIVMIYAHSFFSVTGLSILYVGIYFFTAAWMLSYSLKNKKLRFSVFKKPNLKSEVNRPVVIYGLLSAVTTGTTVITKNIDSIMITSLASLSSAGIYSIPFFIGMLIEVPKRAVSQITAPFIAESLATNDTVKIKSLYQKTALNQLIIGSITLLCVWVNIDYVFDIIPNGETYAAGKYVVLIIGISKIIDMATGSNREIIQNSPYYKTNLYLMLFLGIATIGLNILLIPKLGIEGAAITQVIIILILNVVNSIIIKLKYHIIPFTLKTLYVPVFITVVYMLVKVLPTTDFSVLNILTNSAVAVITFAALLLISKTSEDVNILFKQVLGRIIK</sequence>
<evidence type="ECO:0000256" key="1">
    <source>
        <dbReference type="ARBA" id="ARBA00004651"/>
    </source>
</evidence>
<feature type="transmembrane region" description="Helical" evidence="6">
    <location>
        <begin position="177"/>
        <end position="198"/>
    </location>
</feature>
<dbReference type="RefSeq" id="WP_014201745.1">
    <property type="nucleotide sequence ID" value="NC_016599.1"/>
</dbReference>
<feature type="transmembrane region" description="Helical" evidence="6">
    <location>
        <begin position="39"/>
        <end position="60"/>
    </location>
</feature>
<dbReference type="STRING" id="926562.Oweho_1392"/>
<evidence type="ECO:0000256" key="3">
    <source>
        <dbReference type="ARBA" id="ARBA00022692"/>
    </source>
</evidence>
<feature type="transmembrane region" description="Helical" evidence="6">
    <location>
        <begin position="124"/>
        <end position="143"/>
    </location>
</feature>
<feature type="transmembrane region" description="Helical" evidence="6">
    <location>
        <begin position="335"/>
        <end position="352"/>
    </location>
</feature>
<keyword evidence="5 6" id="KW-0472">Membrane</keyword>
<evidence type="ECO:0000313" key="8">
    <source>
        <dbReference type="Proteomes" id="UP000005631"/>
    </source>
</evidence>
<evidence type="ECO:0000256" key="2">
    <source>
        <dbReference type="ARBA" id="ARBA00022475"/>
    </source>
</evidence>
<reference evidence="7 8" key="1">
    <citation type="journal article" date="2012" name="Stand. Genomic Sci.">
        <title>Genome sequence of the orange-pigmented seawater bacterium Owenweeksia hongkongensis type strain (UST20020801(T)).</title>
        <authorList>
            <person name="Riedel T."/>
            <person name="Held B."/>
            <person name="Nolan M."/>
            <person name="Lucas S."/>
            <person name="Lapidus A."/>
            <person name="Tice H."/>
            <person name="Del Rio T.G."/>
            <person name="Cheng J.F."/>
            <person name="Han C."/>
            <person name="Tapia R."/>
            <person name="Goodwin L.A."/>
            <person name="Pitluck S."/>
            <person name="Liolios K."/>
            <person name="Mavromatis K."/>
            <person name="Pagani I."/>
            <person name="Ivanova N."/>
            <person name="Mikhailova N."/>
            <person name="Pati A."/>
            <person name="Chen A."/>
            <person name="Palaniappan K."/>
            <person name="Rohde M."/>
            <person name="Tindall B.J."/>
            <person name="Detter J.C."/>
            <person name="Goker M."/>
            <person name="Woyke T."/>
            <person name="Bristow J."/>
            <person name="Eisen J.A."/>
            <person name="Markowitz V."/>
            <person name="Hugenholtz P."/>
            <person name="Klenk H.P."/>
            <person name="Kyrpides N.C."/>
        </authorList>
    </citation>
    <scope>NUCLEOTIDE SEQUENCE</scope>
    <source>
        <strain evidence="8">DSM 17368 / JCM 12287 / NRRL B-23963</strain>
    </source>
</reference>
<keyword evidence="8" id="KW-1185">Reference proteome</keyword>
<name>G8R7N6_OWEHD</name>
<feature type="transmembrane region" description="Helical" evidence="6">
    <location>
        <begin position="81"/>
        <end position="104"/>
    </location>
</feature>
<keyword evidence="4 6" id="KW-1133">Transmembrane helix</keyword>
<dbReference type="GO" id="GO:0005886">
    <property type="term" value="C:plasma membrane"/>
    <property type="evidence" value="ECO:0007669"/>
    <property type="project" value="UniProtKB-SubCell"/>
</dbReference>
<feature type="transmembrane region" description="Helical" evidence="6">
    <location>
        <begin position="150"/>
        <end position="171"/>
    </location>
</feature>
<organism evidence="7 8">
    <name type="scientific">Owenweeksia hongkongensis (strain DSM 17368 / CIP 108786 / JCM 12287 / NRRL B-23963 / UST20020801)</name>
    <dbReference type="NCBI Taxonomy" id="926562"/>
    <lineage>
        <taxon>Bacteria</taxon>
        <taxon>Pseudomonadati</taxon>
        <taxon>Bacteroidota</taxon>
        <taxon>Flavobacteriia</taxon>
        <taxon>Flavobacteriales</taxon>
        <taxon>Owenweeksiaceae</taxon>
        <taxon>Owenweeksia</taxon>
    </lineage>
</organism>
<dbReference type="InterPro" id="IPR050833">
    <property type="entry name" value="Poly_Biosynth_Transport"/>
</dbReference>
<dbReference type="PANTHER" id="PTHR30250:SF11">
    <property type="entry name" value="O-ANTIGEN TRANSPORTER-RELATED"/>
    <property type="match status" value="1"/>
</dbReference>
<comment type="subcellular location">
    <subcellularLocation>
        <location evidence="1">Cell membrane</location>
        <topology evidence="1">Multi-pass membrane protein</topology>
    </subcellularLocation>
</comment>
<gene>
    <name evidence="7" type="ordered locus">Oweho_1392</name>
</gene>
<evidence type="ECO:0000256" key="6">
    <source>
        <dbReference type="SAM" id="Phobius"/>
    </source>
</evidence>
<keyword evidence="2" id="KW-1003">Cell membrane</keyword>
<dbReference type="KEGG" id="oho:Oweho_1392"/>
<dbReference type="HOGENOM" id="CLU_041533_1_0_10"/>
<dbReference type="EMBL" id="CP003156">
    <property type="protein sequence ID" value="AEV32389.1"/>
    <property type="molecule type" value="Genomic_DNA"/>
</dbReference>
<feature type="transmembrane region" description="Helical" evidence="6">
    <location>
        <begin position="432"/>
        <end position="449"/>
    </location>
</feature>
<feature type="transmembrane region" description="Helical" evidence="6">
    <location>
        <begin position="219"/>
        <end position="240"/>
    </location>
</feature>
<dbReference type="Proteomes" id="UP000005631">
    <property type="component" value="Chromosome"/>
</dbReference>
<evidence type="ECO:0000313" key="7">
    <source>
        <dbReference type="EMBL" id="AEV32389.1"/>
    </source>
</evidence>
<evidence type="ECO:0000256" key="5">
    <source>
        <dbReference type="ARBA" id="ARBA00023136"/>
    </source>
</evidence>
<evidence type="ECO:0000256" key="4">
    <source>
        <dbReference type="ARBA" id="ARBA00022989"/>
    </source>
</evidence>
<feature type="transmembrane region" description="Helical" evidence="6">
    <location>
        <begin position="246"/>
        <end position="270"/>
    </location>
</feature>
<proteinExistence type="predicted"/>
<feature type="transmembrane region" description="Helical" evidence="6">
    <location>
        <begin position="12"/>
        <end position="33"/>
    </location>
</feature>
<dbReference type="PANTHER" id="PTHR30250">
    <property type="entry name" value="PST FAMILY PREDICTED COLANIC ACID TRANSPORTER"/>
    <property type="match status" value="1"/>
</dbReference>
<feature type="transmembrane region" description="Helical" evidence="6">
    <location>
        <begin position="455"/>
        <end position="475"/>
    </location>
</feature>
<dbReference type="eggNOG" id="COG2244">
    <property type="taxonomic scope" value="Bacteria"/>
</dbReference>
<dbReference type="OrthoDB" id="88014at2"/>
<feature type="transmembrane region" description="Helical" evidence="6">
    <location>
        <begin position="305"/>
        <end position="323"/>
    </location>
</feature>
<dbReference type="AlphaFoldDB" id="G8R7N6"/>
<feature type="transmembrane region" description="Helical" evidence="6">
    <location>
        <begin position="373"/>
        <end position="392"/>
    </location>
</feature>
<accession>G8R7N6</accession>